<dbReference type="PIRSF" id="PIRSF019271">
    <property type="entry name" value="Acid_Ptase_C"/>
    <property type="match status" value="1"/>
</dbReference>
<accession>A0ABT1AN50</accession>
<name>A0ABT1AN50_9RALS</name>
<evidence type="ECO:0000256" key="2">
    <source>
        <dbReference type="SAM" id="SignalP"/>
    </source>
</evidence>
<dbReference type="EMBL" id="JAMXHT010000005">
    <property type="protein sequence ID" value="MCO5399512.1"/>
    <property type="molecule type" value="Genomic_DNA"/>
</dbReference>
<dbReference type="InterPro" id="IPR023214">
    <property type="entry name" value="HAD_sf"/>
</dbReference>
<organism evidence="3 4">
    <name type="scientific">Ralstonia soli</name>
    <dbReference type="NCBI Taxonomy" id="2953896"/>
    <lineage>
        <taxon>Bacteria</taxon>
        <taxon>Pseudomonadati</taxon>
        <taxon>Pseudomonadota</taxon>
        <taxon>Betaproteobacteria</taxon>
        <taxon>Burkholderiales</taxon>
        <taxon>Burkholderiaceae</taxon>
        <taxon>Ralstonia</taxon>
    </lineage>
</organism>
<gene>
    <name evidence="3" type="ORF">NG900_15045</name>
</gene>
<evidence type="ECO:0000256" key="1">
    <source>
        <dbReference type="ARBA" id="ARBA00022729"/>
    </source>
</evidence>
<dbReference type="Proteomes" id="UP001162811">
    <property type="component" value="Unassembled WGS sequence"/>
</dbReference>
<dbReference type="InterPro" id="IPR036412">
    <property type="entry name" value="HAD-like_sf"/>
</dbReference>
<comment type="caution">
    <text evidence="3">The sequence shown here is derived from an EMBL/GenBank/DDBJ whole genome shotgun (WGS) entry which is preliminary data.</text>
</comment>
<reference evidence="3" key="1">
    <citation type="submission" date="2022-06" db="EMBL/GenBank/DDBJ databases">
        <authorList>
            <person name="Lu C.-H."/>
        </authorList>
    </citation>
    <scope>NUCLEOTIDE SEQUENCE</scope>
    <source>
        <strain evidence="3">21MJYT02-11</strain>
    </source>
</reference>
<protein>
    <recommendedName>
        <fullName evidence="5">Acid phosphatase</fullName>
    </recommendedName>
</protein>
<dbReference type="InterPro" id="IPR005519">
    <property type="entry name" value="Acid_phosphat_B-like"/>
</dbReference>
<dbReference type="Gene3D" id="3.40.50.1000">
    <property type="entry name" value="HAD superfamily/HAD-like"/>
    <property type="match status" value="1"/>
</dbReference>
<evidence type="ECO:0000313" key="4">
    <source>
        <dbReference type="Proteomes" id="UP001162811"/>
    </source>
</evidence>
<keyword evidence="1 2" id="KW-0732">Signal</keyword>
<feature type="signal peptide" evidence="2">
    <location>
        <begin position="1"/>
        <end position="28"/>
    </location>
</feature>
<sequence>MFSTVRGGHRIRTLTSLVVAGLLSTACAQTGNLPSQPAAAVPTAAAKPNTLGPSGEGLNNQLIGAVAWKQTAAEYRALYYQGFNIARMHVEAAVKNRKPGDKPLAVITDMDDTILLPLAYWGYLINQNQDFFNDPEWDKWIPRDQIVPSPGSRAFLQFCKDNGVEVFYVTSRDQDEHTYDYAMKHLKVLGAPYADTDHLTVLRDTSNKQPRQDEIAKKFDVVVYLGDNLNDFRRKFYVKNVDERMKVMESERDQFGRKFVLFPNPTDGHWLAAIFGDSEPPPTDDNRRLFKKAATRTAWDGR</sequence>
<dbReference type="PROSITE" id="PS51257">
    <property type="entry name" value="PROKAR_LIPOPROTEIN"/>
    <property type="match status" value="1"/>
</dbReference>
<reference evidence="3" key="2">
    <citation type="journal article" date="2023" name="Front. Microbiol.">
        <title>Ralstonia chuxiongensis sp. nov., Ralstonia mojiangensis sp. nov., and Ralstonia soli sp. nov., isolated from tobacco fields, are three novel species in the family Burkholderiaceae.</title>
        <authorList>
            <person name="Lu C.H."/>
            <person name="Zhang Y.Y."/>
            <person name="Jiang N."/>
            <person name="Chen W."/>
            <person name="Shao X."/>
            <person name="Zhao Z.M."/>
            <person name="Lu W.L."/>
            <person name="Hu X."/>
            <person name="Xi Y.X."/>
            <person name="Zou S.Y."/>
            <person name="Wei Q.J."/>
            <person name="Lin Z.L."/>
            <person name="Gong L."/>
            <person name="Gai X.T."/>
            <person name="Zhang L.Q."/>
            <person name="Li J.Y."/>
            <person name="Jin Y."/>
            <person name="Xia Z.Y."/>
        </authorList>
    </citation>
    <scope>NUCLEOTIDE SEQUENCE</scope>
    <source>
        <strain evidence="3">21MJYT02-11</strain>
    </source>
</reference>
<dbReference type="RefSeq" id="WP_252681766.1">
    <property type="nucleotide sequence ID" value="NZ_JAMXHT010000005.1"/>
</dbReference>
<evidence type="ECO:0008006" key="5">
    <source>
        <dbReference type="Google" id="ProtNLM"/>
    </source>
</evidence>
<feature type="chain" id="PRO_5046074065" description="Acid phosphatase" evidence="2">
    <location>
        <begin position="29"/>
        <end position="302"/>
    </location>
</feature>
<dbReference type="SUPFAM" id="SSF56784">
    <property type="entry name" value="HAD-like"/>
    <property type="match status" value="1"/>
</dbReference>
<dbReference type="InterPro" id="IPR006423">
    <property type="entry name" value="Lipo_e_P4"/>
</dbReference>
<keyword evidence="4" id="KW-1185">Reference proteome</keyword>
<dbReference type="Pfam" id="PF03767">
    <property type="entry name" value="Acid_phosphat_B"/>
    <property type="match status" value="1"/>
</dbReference>
<proteinExistence type="predicted"/>
<evidence type="ECO:0000313" key="3">
    <source>
        <dbReference type="EMBL" id="MCO5399512.1"/>
    </source>
</evidence>